<gene>
    <name evidence="3" type="ORF">POL25_32175</name>
</gene>
<keyword evidence="4" id="KW-1185">Reference proteome</keyword>
<reference evidence="3 4" key="1">
    <citation type="submission" date="2022-11" db="EMBL/GenBank/DDBJ databases">
        <title>Minimal conservation of predation-associated metabolite biosynthetic gene clusters underscores biosynthetic potential of Myxococcota including descriptions for ten novel species: Archangium lansinium sp. nov., Myxococcus landrumus sp. nov., Nannocystis bai.</title>
        <authorList>
            <person name="Ahearne A."/>
            <person name="Stevens C."/>
            <person name="Dowd S."/>
        </authorList>
    </citation>
    <scope>NUCLEOTIDE SEQUENCE [LARGE SCALE GENOMIC DNA]</scope>
    <source>
        <strain evidence="3 4">BB15-2</strain>
    </source>
</reference>
<dbReference type="Proteomes" id="UP001221686">
    <property type="component" value="Unassembled WGS sequence"/>
</dbReference>
<feature type="chain" id="PRO_5046114956" evidence="2">
    <location>
        <begin position="25"/>
        <end position="227"/>
    </location>
</feature>
<keyword evidence="2" id="KW-0732">Signal</keyword>
<evidence type="ECO:0000256" key="2">
    <source>
        <dbReference type="SAM" id="SignalP"/>
    </source>
</evidence>
<evidence type="ECO:0000313" key="4">
    <source>
        <dbReference type="Proteomes" id="UP001221686"/>
    </source>
</evidence>
<feature type="region of interest" description="Disordered" evidence="1">
    <location>
        <begin position="23"/>
        <end position="92"/>
    </location>
</feature>
<evidence type="ECO:0000256" key="1">
    <source>
        <dbReference type="SAM" id="MobiDB-lite"/>
    </source>
</evidence>
<dbReference type="EMBL" id="JAQNDL010000003">
    <property type="protein sequence ID" value="MDC0721610.1"/>
    <property type="molecule type" value="Genomic_DNA"/>
</dbReference>
<comment type="caution">
    <text evidence="3">The sequence shown here is derived from an EMBL/GenBank/DDBJ whole genome shotgun (WGS) entry which is preliminary data.</text>
</comment>
<feature type="signal peptide" evidence="2">
    <location>
        <begin position="1"/>
        <end position="24"/>
    </location>
</feature>
<protein>
    <submittedName>
        <fullName evidence="3">Uncharacterized protein</fullName>
    </submittedName>
</protein>
<sequence>MLLACPSRPLAFVLLLAACTPAPDSGDTDTTAATAATTDPGTGTTETTGAASTDTTTGVEPDPTTTTGITTGTTTEDPTTAGTTADTTTGDTTTSGLACDLVQITTERAHVLGGEVIDCGIVDPWNNTVEEWQAAHACALEAAAAEQQFQLVVWLQGIDSDVGRGYIGTAARSYQREEIHFDTLGIPITGARPCAAFAAVDDCYDFLGTPCISCEGPSPGYEICDIP</sequence>
<dbReference type="RefSeq" id="WP_272090112.1">
    <property type="nucleotide sequence ID" value="NZ_JAQNDL010000003.1"/>
</dbReference>
<organism evidence="3 4">
    <name type="scientific">Nannocystis bainbridge</name>
    <dbReference type="NCBI Taxonomy" id="2995303"/>
    <lineage>
        <taxon>Bacteria</taxon>
        <taxon>Pseudomonadati</taxon>
        <taxon>Myxococcota</taxon>
        <taxon>Polyangia</taxon>
        <taxon>Nannocystales</taxon>
        <taxon>Nannocystaceae</taxon>
        <taxon>Nannocystis</taxon>
    </lineage>
</organism>
<proteinExistence type="predicted"/>
<evidence type="ECO:0000313" key="3">
    <source>
        <dbReference type="EMBL" id="MDC0721610.1"/>
    </source>
</evidence>
<accession>A0ABT5E871</accession>
<name>A0ABT5E871_9BACT</name>